<dbReference type="Proteomes" id="UP000186583">
    <property type="component" value="Unassembled WGS sequence"/>
</dbReference>
<dbReference type="EMBL" id="MPGH01000020">
    <property type="protein sequence ID" value="OLN96211.1"/>
    <property type="molecule type" value="Genomic_DNA"/>
</dbReference>
<evidence type="ECO:0000313" key="2">
    <source>
        <dbReference type="EMBL" id="OLN96211.1"/>
    </source>
</evidence>
<name>A0A1Q8S496_9PEZI</name>
<keyword evidence="1" id="KW-1133">Transmembrane helix</keyword>
<proteinExistence type="predicted"/>
<sequence>MLSFRFRELSQTSPLLYRLLHNLIRQSRRTEATPAVLRLLLGVNLPRAPAVVPVKQPAAAPSKPPVAATFKASTATAPTPAQQGVFQSLLGGLRGGLGGWCCWWCWRSKQSYRRPARSQRKVTGAFGALQILSVVLLVVVVGRAAWAEKR</sequence>
<organism evidence="2 3">
    <name type="scientific">Colletotrichum chlorophyti</name>
    <dbReference type="NCBI Taxonomy" id="708187"/>
    <lineage>
        <taxon>Eukaryota</taxon>
        <taxon>Fungi</taxon>
        <taxon>Dikarya</taxon>
        <taxon>Ascomycota</taxon>
        <taxon>Pezizomycotina</taxon>
        <taxon>Sordariomycetes</taxon>
        <taxon>Hypocreomycetidae</taxon>
        <taxon>Glomerellales</taxon>
        <taxon>Glomerellaceae</taxon>
        <taxon>Colletotrichum</taxon>
    </lineage>
</organism>
<keyword evidence="3" id="KW-1185">Reference proteome</keyword>
<dbReference type="AlphaFoldDB" id="A0A1Q8S496"/>
<gene>
    <name evidence="2" type="ORF">CCHL11_07531</name>
</gene>
<comment type="caution">
    <text evidence="2">The sequence shown here is derived from an EMBL/GenBank/DDBJ whole genome shotgun (WGS) entry which is preliminary data.</text>
</comment>
<evidence type="ECO:0000313" key="3">
    <source>
        <dbReference type="Proteomes" id="UP000186583"/>
    </source>
</evidence>
<evidence type="ECO:0000256" key="1">
    <source>
        <dbReference type="SAM" id="Phobius"/>
    </source>
</evidence>
<keyword evidence="1" id="KW-0472">Membrane</keyword>
<protein>
    <submittedName>
        <fullName evidence="2">Uncharacterized protein</fullName>
    </submittedName>
</protein>
<accession>A0A1Q8S496</accession>
<keyword evidence="1" id="KW-0812">Transmembrane</keyword>
<reference evidence="2 3" key="1">
    <citation type="submission" date="2016-11" db="EMBL/GenBank/DDBJ databases">
        <title>Draft Genome Assembly of Colletotrichum chlorophyti a pathogen of herbaceous plants.</title>
        <authorList>
            <person name="Gan P."/>
            <person name="Narusaka M."/>
            <person name="Tsushima A."/>
            <person name="Narusaka Y."/>
            <person name="Takano Y."/>
            <person name="Shirasu K."/>
        </authorList>
    </citation>
    <scope>NUCLEOTIDE SEQUENCE [LARGE SCALE GENOMIC DNA]</scope>
    <source>
        <strain evidence="2 3">NTL11</strain>
    </source>
</reference>
<feature type="transmembrane region" description="Helical" evidence="1">
    <location>
        <begin position="122"/>
        <end position="146"/>
    </location>
</feature>